<keyword evidence="3" id="KW-1185">Reference proteome</keyword>
<proteinExistence type="predicted"/>
<keyword evidence="1" id="KW-0732">Signal</keyword>
<feature type="signal peptide" evidence="1">
    <location>
        <begin position="1"/>
        <end position="17"/>
    </location>
</feature>
<gene>
    <name evidence="2" type="ORF">PCON_09584</name>
</gene>
<evidence type="ECO:0000313" key="3">
    <source>
        <dbReference type="Proteomes" id="UP000018144"/>
    </source>
</evidence>
<dbReference type="AlphaFoldDB" id="U4L8Z0"/>
<evidence type="ECO:0000256" key="1">
    <source>
        <dbReference type="SAM" id="SignalP"/>
    </source>
</evidence>
<evidence type="ECO:0000313" key="2">
    <source>
        <dbReference type="EMBL" id="CCX09991.1"/>
    </source>
</evidence>
<reference evidence="2 3" key="1">
    <citation type="journal article" date="2013" name="PLoS Genet.">
        <title>The genome and development-dependent transcriptomes of Pyronema confluens: a window into fungal evolution.</title>
        <authorList>
            <person name="Traeger S."/>
            <person name="Altegoer F."/>
            <person name="Freitag M."/>
            <person name="Gabaldon T."/>
            <person name="Kempken F."/>
            <person name="Kumar A."/>
            <person name="Marcet-Houben M."/>
            <person name="Poggeler S."/>
            <person name="Stajich J.E."/>
            <person name="Nowrousian M."/>
        </authorList>
    </citation>
    <scope>NUCLEOTIDE SEQUENCE [LARGE SCALE GENOMIC DNA]</scope>
    <source>
        <strain evidence="3">CBS 100304</strain>
        <tissue evidence="2">Vegetative mycelium</tissue>
    </source>
</reference>
<feature type="chain" id="PRO_5004651755" description="Secreted protein" evidence="1">
    <location>
        <begin position="18"/>
        <end position="160"/>
    </location>
</feature>
<protein>
    <recommendedName>
        <fullName evidence="4">Secreted protein</fullName>
    </recommendedName>
</protein>
<dbReference type="EMBL" id="HF935502">
    <property type="protein sequence ID" value="CCX09991.1"/>
    <property type="molecule type" value="Genomic_DNA"/>
</dbReference>
<organism evidence="2 3">
    <name type="scientific">Pyronema omphalodes (strain CBS 100304)</name>
    <name type="common">Pyronema confluens</name>
    <dbReference type="NCBI Taxonomy" id="1076935"/>
    <lineage>
        <taxon>Eukaryota</taxon>
        <taxon>Fungi</taxon>
        <taxon>Dikarya</taxon>
        <taxon>Ascomycota</taxon>
        <taxon>Pezizomycotina</taxon>
        <taxon>Pezizomycetes</taxon>
        <taxon>Pezizales</taxon>
        <taxon>Pyronemataceae</taxon>
        <taxon>Pyronema</taxon>
    </lineage>
</organism>
<sequence>MLHIYFLFCTFGRICWLEIDTIYLEKVYFVPNEISNSGYLDRFIGFLAFGNGIWCCTTREGKATNVKRAAKLKRRIANASHHRGYLGVVSHQRQPFKISSFNFRVKASSKHLGHICCHRTSVRRSSDLNFPSAQRTDFMKSQKSTCLRASLGSVSAGRRI</sequence>
<evidence type="ECO:0008006" key="4">
    <source>
        <dbReference type="Google" id="ProtNLM"/>
    </source>
</evidence>
<name>U4L8Z0_PYROM</name>
<accession>U4L8Z0</accession>
<dbReference type="Proteomes" id="UP000018144">
    <property type="component" value="Unassembled WGS sequence"/>
</dbReference>